<organism evidence="2 3">
    <name type="scientific">Catenuloplanes indicus</name>
    <dbReference type="NCBI Taxonomy" id="137267"/>
    <lineage>
        <taxon>Bacteria</taxon>
        <taxon>Bacillati</taxon>
        <taxon>Actinomycetota</taxon>
        <taxon>Actinomycetes</taxon>
        <taxon>Micromonosporales</taxon>
        <taxon>Micromonosporaceae</taxon>
        <taxon>Catenuloplanes</taxon>
    </lineage>
</organism>
<name>A0AAE4B2R5_9ACTN</name>
<dbReference type="Proteomes" id="UP001240236">
    <property type="component" value="Unassembled WGS sequence"/>
</dbReference>
<dbReference type="AlphaFoldDB" id="A0AAE4B2R5"/>
<dbReference type="InterPro" id="IPR011047">
    <property type="entry name" value="Quinoprotein_ADH-like_sf"/>
</dbReference>
<evidence type="ECO:0000313" key="3">
    <source>
        <dbReference type="Proteomes" id="UP001240236"/>
    </source>
</evidence>
<sequence>MPAEVTIDLGVPADGEPDGPGATDEPGPRSRAAAAVVLALLLAFTAAGSAPMNDSGWRAGQLPLAAGDDFALAADLLVVAGRSTVTAYRVPMLTVIWTLPVPAAEGYSLTAAGDLLVIGARNGVGRQQESLAVTAATGRLRWRHPGRLVPVPGSDVLLAVSDVRSSSGSGRRVTGTIEGIDTFGMRRWALRLPSSAVAAPLPGGEFLLVHDDGTTQIRRASDAVPRATGELPPAAYAPDNPRLVGGTIVLRHPGDNTSRISGYDGRTLAYRWSRTVGGLQSVDECGVLLCLGTTIGVRALDPADGSNAWVSQSWRRALSWGDLTVAYGRPTGVDAELALVEPMTGGSLLDLSAWQQVTSVTDDVVLAHPDAARGVTLVATVASDRRSVRVRGAIPAASGGCRAGGGVLACRQGGGILGVWALD</sequence>
<keyword evidence="3" id="KW-1185">Reference proteome</keyword>
<reference evidence="2 3" key="1">
    <citation type="submission" date="2023-07" db="EMBL/GenBank/DDBJ databases">
        <title>Sequencing the genomes of 1000 actinobacteria strains.</title>
        <authorList>
            <person name="Klenk H.-P."/>
        </authorList>
    </citation>
    <scope>NUCLEOTIDE SEQUENCE [LARGE SCALE GENOMIC DNA]</scope>
    <source>
        <strain evidence="2 3">DSM 44709</strain>
    </source>
</reference>
<gene>
    <name evidence="2" type="ORF">J2S42_005942</name>
</gene>
<evidence type="ECO:0000313" key="2">
    <source>
        <dbReference type="EMBL" id="MDQ0369273.1"/>
    </source>
</evidence>
<accession>A0AAE4B2R5</accession>
<comment type="caution">
    <text evidence="2">The sequence shown here is derived from an EMBL/GenBank/DDBJ whole genome shotgun (WGS) entry which is preliminary data.</text>
</comment>
<dbReference type="RefSeq" id="WP_307244374.1">
    <property type="nucleotide sequence ID" value="NZ_JAUSUZ010000001.1"/>
</dbReference>
<dbReference type="EMBL" id="JAUSUZ010000001">
    <property type="protein sequence ID" value="MDQ0369273.1"/>
    <property type="molecule type" value="Genomic_DNA"/>
</dbReference>
<dbReference type="SUPFAM" id="SSF50998">
    <property type="entry name" value="Quinoprotein alcohol dehydrogenase-like"/>
    <property type="match status" value="1"/>
</dbReference>
<protein>
    <submittedName>
        <fullName evidence="2">Uncharacterized protein</fullName>
    </submittedName>
</protein>
<evidence type="ECO:0000256" key="1">
    <source>
        <dbReference type="SAM" id="MobiDB-lite"/>
    </source>
</evidence>
<proteinExistence type="predicted"/>
<feature type="region of interest" description="Disordered" evidence="1">
    <location>
        <begin position="6"/>
        <end position="28"/>
    </location>
</feature>